<dbReference type="SMART" id="SM00858">
    <property type="entry name" value="SAF"/>
    <property type="match status" value="1"/>
</dbReference>
<keyword evidence="4" id="KW-0969">Cilium</keyword>
<feature type="transmembrane region" description="Helical" evidence="2">
    <location>
        <begin position="41"/>
        <end position="61"/>
    </location>
</feature>
<evidence type="ECO:0000313" key="5">
    <source>
        <dbReference type="Proteomes" id="UP000254425"/>
    </source>
</evidence>
<evidence type="ECO:0000256" key="1">
    <source>
        <dbReference type="SAM" id="MobiDB-lite"/>
    </source>
</evidence>
<keyword evidence="2" id="KW-1133">Transmembrane helix</keyword>
<organism evidence="4 5">
    <name type="scientific">Streptomyces armeniacus</name>
    <dbReference type="NCBI Taxonomy" id="83291"/>
    <lineage>
        <taxon>Bacteria</taxon>
        <taxon>Bacillati</taxon>
        <taxon>Actinomycetota</taxon>
        <taxon>Actinomycetes</taxon>
        <taxon>Kitasatosporales</taxon>
        <taxon>Streptomycetaceae</taxon>
        <taxon>Streptomyces</taxon>
    </lineage>
</organism>
<protein>
    <submittedName>
        <fullName evidence="4">Flagellar biosynthesis protein FlgA</fullName>
    </submittedName>
</protein>
<evidence type="ECO:0000313" key="4">
    <source>
        <dbReference type="EMBL" id="AXK35901.1"/>
    </source>
</evidence>
<keyword evidence="2" id="KW-0472">Membrane</keyword>
<feature type="region of interest" description="Disordered" evidence="1">
    <location>
        <begin position="172"/>
        <end position="200"/>
    </location>
</feature>
<keyword evidence="4" id="KW-0282">Flagellum</keyword>
<dbReference type="EMBL" id="CP031320">
    <property type="protein sequence ID" value="AXK35901.1"/>
    <property type="molecule type" value="Genomic_DNA"/>
</dbReference>
<dbReference type="AlphaFoldDB" id="A0A345XW85"/>
<keyword evidence="4" id="KW-0966">Cell projection</keyword>
<dbReference type="InterPro" id="IPR013974">
    <property type="entry name" value="SAF"/>
</dbReference>
<sequence>MMRTRTPAHPKSAPALGGPPPGRSGGGAPSRVSAMRRRRQLPYLLLGLLLVLGCAAGGVVAGTQLGDREAVLVLAHPVGVGQELSAKDVREVSVSADSGLTPIRADALSSVEGRPFAYSLPAGAVLTREALGKAQVPPDGQAVAAVGLEDGQFPAAVKPGNQVLVVIAPENETGTGADGETSSPSSHSATVTDVRAKDSKQTTVISLQLPADQAQQVAAAPQGQVSVVVVPGGGQ</sequence>
<reference evidence="4 5" key="1">
    <citation type="submission" date="2018-07" db="EMBL/GenBank/DDBJ databases">
        <title>Draft genome of the type strain Streptomyces armeniacus ATCC 15676.</title>
        <authorList>
            <person name="Labana P."/>
            <person name="Gosse J.T."/>
            <person name="Boddy C.N."/>
        </authorList>
    </citation>
    <scope>NUCLEOTIDE SEQUENCE [LARGE SCALE GENOMIC DNA]</scope>
    <source>
        <strain evidence="4 5">ATCC 15676</strain>
    </source>
</reference>
<name>A0A345XW85_9ACTN</name>
<feature type="domain" description="SAF" evidence="3">
    <location>
        <begin position="69"/>
        <end position="132"/>
    </location>
</feature>
<feature type="region of interest" description="Disordered" evidence="1">
    <location>
        <begin position="1"/>
        <end position="33"/>
    </location>
</feature>
<feature type="compositionally biased region" description="Polar residues" evidence="1">
    <location>
        <begin position="180"/>
        <end position="191"/>
    </location>
</feature>
<gene>
    <name evidence="4" type="ORF">DVA86_28085</name>
</gene>
<keyword evidence="2" id="KW-0812">Transmembrane</keyword>
<proteinExistence type="predicted"/>
<dbReference type="Proteomes" id="UP000254425">
    <property type="component" value="Chromosome"/>
</dbReference>
<dbReference type="CDD" id="cd11614">
    <property type="entry name" value="SAF_CpaB_FlgA_like"/>
    <property type="match status" value="1"/>
</dbReference>
<keyword evidence="5" id="KW-1185">Reference proteome</keyword>
<dbReference type="Pfam" id="PF08666">
    <property type="entry name" value="SAF"/>
    <property type="match status" value="1"/>
</dbReference>
<dbReference type="KEGG" id="sarm:DVA86_28085"/>
<evidence type="ECO:0000256" key="2">
    <source>
        <dbReference type="SAM" id="Phobius"/>
    </source>
</evidence>
<evidence type="ECO:0000259" key="3">
    <source>
        <dbReference type="SMART" id="SM00858"/>
    </source>
</evidence>
<accession>A0A345XW85</accession>